<feature type="binding site" evidence="7">
    <location>
        <position position="153"/>
    </location>
    <ligand>
        <name>FMN</name>
        <dbReference type="ChEBI" id="CHEBI:58210"/>
    </ligand>
</feature>
<evidence type="ECO:0000256" key="6">
    <source>
        <dbReference type="PIRSR" id="PIRSR000138-1"/>
    </source>
</evidence>
<evidence type="ECO:0000256" key="5">
    <source>
        <dbReference type="ARBA" id="ARBA00024042"/>
    </source>
</evidence>
<dbReference type="EMBL" id="LJSN01000002">
    <property type="protein sequence ID" value="PNE40175.1"/>
    <property type="molecule type" value="Genomic_DNA"/>
</dbReference>
<proteinExistence type="inferred from homology"/>
<feature type="domain" description="FMN hydroxy acid dehydrogenase" evidence="8">
    <location>
        <begin position="23"/>
        <end position="392"/>
    </location>
</feature>
<feature type="binding site" evidence="7">
    <location>
        <begin position="102"/>
        <end position="104"/>
    </location>
    <ligand>
        <name>FMN</name>
        <dbReference type="ChEBI" id="CHEBI:58210"/>
    </ligand>
</feature>
<dbReference type="PIRSF" id="PIRSF000138">
    <property type="entry name" value="Al-hdrx_acd_dh"/>
    <property type="match status" value="1"/>
</dbReference>
<dbReference type="InterPro" id="IPR008259">
    <property type="entry name" value="FMN_hydac_DH_AS"/>
</dbReference>
<feature type="binding site" evidence="7">
    <location>
        <position position="287"/>
    </location>
    <ligand>
        <name>glyoxylate</name>
        <dbReference type="ChEBI" id="CHEBI:36655"/>
    </ligand>
</feature>
<dbReference type="PROSITE" id="PS00557">
    <property type="entry name" value="FMN_HYDROXY_ACID_DH_1"/>
    <property type="match status" value="1"/>
</dbReference>
<feature type="binding site" evidence="7">
    <location>
        <begin position="318"/>
        <end position="322"/>
    </location>
    <ligand>
        <name>FMN</name>
        <dbReference type="ChEBI" id="CHEBI:58210"/>
    </ligand>
</feature>
<accession>A0A2N8PGK3</accession>
<feature type="binding site" evidence="7">
    <location>
        <begin position="341"/>
        <end position="342"/>
    </location>
    <ligand>
        <name>FMN</name>
        <dbReference type="ChEBI" id="CHEBI:58210"/>
    </ligand>
</feature>
<dbReference type="InterPro" id="IPR013785">
    <property type="entry name" value="Aldolase_TIM"/>
</dbReference>
<evidence type="ECO:0000256" key="2">
    <source>
        <dbReference type="ARBA" id="ARBA00022630"/>
    </source>
</evidence>
<evidence type="ECO:0000256" key="4">
    <source>
        <dbReference type="ARBA" id="ARBA00023002"/>
    </source>
</evidence>
<feature type="binding site" evidence="7">
    <location>
        <position position="181"/>
    </location>
    <ligand>
        <name>FMN</name>
        <dbReference type="ChEBI" id="CHEBI:58210"/>
    </ligand>
</feature>
<dbReference type="AlphaFoldDB" id="A0A2N8PGK3"/>
<dbReference type="InterPro" id="IPR037350">
    <property type="entry name" value="LMO_FMN"/>
</dbReference>
<dbReference type="GO" id="GO:0004497">
    <property type="term" value="F:monooxygenase activity"/>
    <property type="evidence" value="ECO:0007669"/>
    <property type="project" value="UniProtKB-KW"/>
</dbReference>
<organism evidence="9 10">
    <name type="scientific">Streptomyces noursei</name>
    <name type="common">Streptomyces albulus</name>
    <dbReference type="NCBI Taxonomy" id="1971"/>
    <lineage>
        <taxon>Bacteria</taxon>
        <taxon>Bacillati</taxon>
        <taxon>Actinomycetota</taxon>
        <taxon>Actinomycetes</taxon>
        <taxon>Kitasatosporales</taxon>
        <taxon>Streptomycetaceae</taxon>
        <taxon>Streptomyces</taxon>
    </lineage>
</organism>
<keyword evidence="10" id="KW-1185">Reference proteome</keyword>
<name>A0A2N8PGK3_STRNR</name>
<dbReference type="PANTHER" id="PTHR10578:SF143">
    <property type="entry name" value="FMN-DEPENDENT ALPHA-HYDROXY ACID DEHYDROGENASE PB1A11.03"/>
    <property type="match status" value="1"/>
</dbReference>
<comment type="caution">
    <text evidence="9">The sequence shown here is derived from an EMBL/GenBank/DDBJ whole genome shotgun (WGS) entry which is preliminary data.</text>
</comment>
<evidence type="ECO:0000256" key="1">
    <source>
        <dbReference type="ARBA" id="ARBA00001917"/>
    </source>
</evidence>
<dbReference type="InterPro" id="IPR000262">
    <property type="entry name" value="FMN-dep_DH"/>
</dbReference>
<keyword evidence="2 7" id="KW-0285">Flavoprotein</keyword>
<evidence type="ECO:0000259" key="8">
    <source>
        <dbReference type="PROSITE" id="PS51349"/>
    </source>
</evidence>
<feature type="binding site" evidence="7">
    <location>
        <position position="131"/>
    </location>
    <ligand>
        <name>FMN</name>
        <dbReference type="ChEBI" id="CHEBI:58210"/>
    </ligand>
</feature>
<dbReference type="FunFam" id="3.20.20.70:FF:000132">
    <property type="entry name" value="FMN dependent dehydrogenase"/>
    <property type="match status" value="1"/>
</dbReference>
<keyword evidence="9" id="KW-0503">Monooxygenase</keyword>
<keyword evidence="4" id="KW-0560">Oxidoreductase</keyword>
<dbReference type="Proteomes" id="UP000236047">
    <property type="component" value="Unassembled WGS sequence"/>
</dbReference>
<dbReference type="Gene3D" id="3.20.20.70">
    <property type="entry name" value="Aldolase class I"/>
    <property type="match status" value="1"/>
</dbReference>
<dbReference type="RefSeq" id="WP_102922838.1">
    <property type="nucleotide sequence ID" value="NZ_LJSN01000002.1"/>
</dbReference>
<feature type="binding site" evidence="7">
    <location>
        <position position="285"/>
    </location>
    <ligand>
        <name>FMN</name>
        <dbReference type="ChEBI" id="CHEBI:58210"/>
    </ligand>
</feature>
<feature type="binding site" evidence="7">
    <location>
        <position position="155"/>
    </location>
    <ligand>
        <name>glyoxylate</name>
        <dbReference type="ChEBI" id="CHEBI:36655"/>
    </ligand>
</feature>
<evidence type="ECO:0000256" key="7">
    <source>
        <dbReference type="PIRSR" id="PIRSR000138-2"/>
    </source>
</evidence>
<feature type="binding site" evidence="7">
    <location>
        <position position="49"/>
    </location>
    <ligand>
        <name>glyoxylate</name>
        <dbReference type="ChEBI" id="CHEBI:36655"/>
    </ligand>
</feature>
<dbReference type="InterPro" id="IPR037396">
    <property type="entry name" value="FMN_HAD"/>
</dbReference>
<feature type="binding site" evidence="7">
    <location>
        <position position="263"/>
    </location>
    <ligand>
        <name>glyoxylate</name>
        <dbReference type="ChEBI" id="CHEBI:36655"/>
    </ligand>
</feature>
<evidence type="ECO:0000256" key="3">
    <source>
        <dbReference type="ARBA" id="ARBA00022643"/>
    </source>
</evidence>
<comment type="similarity">
    <text evidence="5">Belongs to the FMN-dependent alpha-hydroxy acid dehydrogenase family.</text>
</comment>
<comment type="cofactor">
    <cofactor evidence="1">
        <name>FMN</name>
        <dbReference type="ChEBI" id="CHEBI:58210"/>
    </cofactor>
</comment>
<feature type="active site" description="Proton acceptor" evidence="6">
    <location>
        <position position="287"/>
    </location>
</feature>
<evidence type="ECO:0000313" key="10">
    <source>
        <dbReference type="Proteomes" id="UP000236047"/>
    </source>
</evidence>
<feature type="binding site" evidence="7">
    <location>
        <position position="290"/>
    </location>
    <ligand>
        <name>glyoxylate</name>
        <dbReference type="ChEBI" id="CHEBI:36655"/>
    </ligand>
</feature>
<dbReference type="PROSITE" id="PS51349">
    <property type="entry name" value="FMN_HYDROXY_ACID_DH_2"/>
    <property type="match status" value="1"/>
</dbReference>
<dbReference type="PANTHER" id="PTHR10578">
    <property type="entry name" value="S -2-HYDROXY-ACID OXIDASE-RELATED"/>
    <property type="match status" value="1"/>
</dbReference>
<dbReference type="InterPro" id="IPR012133">
    <property type="entry name" value="Alpha-hydoxy_acid_DH_FMN"/>
</dbReference>
<keyword evidence="3 7" id="KW-0288">FMN</keyword>
<gene>
    <name evidence="9" type="ORF">AOB60_03985</name>
</gene>
<reference evidence="10" key="1">
    <citation type="submission" date="2015-09" db="EMBL/GenBank/DDBJ databases">
        <authorList>
            <person name="Graham D.E."/>
            <person name="Mahan K.M."/>
            <person name="Klingeman D.M."/>
            <person name="Fida T."/>
            <person name="Giannone R.J."/>
            <person name="Hettich R.L."/>
            <person name="Parry R.J."/>
            <person name="Spain J.C."/>
        </authorList>
    </citation>
    <scope>NUCLEOTIDE SEQUENCE [LARGE SCALE GENOMIC DNA]</scope>
    <source>
        <strain evidence="10">JCM 4701</strain>
    </source>
</reference>
<dbReference type="Pfam" id="PF01070">
    <property type="entry name" value="FMN_dh"/>
    <property type="match status" value="1"/>
</dbReference>
<sequence length="399" mass="42641">MAAPRRGFADYQFEIYLKGLEDQVPPFTTDLSALEDAARDRIDPQPYGYVAGAAGTGATARANRAAFDAHRIVPRMLRDAAPRDLRTTVLGSELAAPVLLAPIGVQSALHPEGELATARAAEATGIPMVLSTASSHTIEEVAEANGTGQRWFQLYWPHDEEVTASILARARATGYTTLVVTLDTWQLAWRPHDLDQAYLPFLRGNGVAIPLSDPVFRSRLDRSVEEDPRAAAMQWLPIFSGKAHTWDELGFLHEHWDGPIVLKGILHPQDARRAVAAGMDGVVVSNHGGRQVDGAVAALDALVDVVAEVGGETEVLFDSGIRSGADAFKALALGARAVLLGRPYVYGLALGGAEGVRHVVRSLLADLDLTMGLVGCTRVAQIGPDTLHRPAPAGGEARR</sequence>
<feature type="binding site" evidence="7">
    <location>
        <position position="190"/>
    </location>
    <ligand>
        <name>glyoxylate</name>
        <dbReference type="ChEBI" id="CHEBI:36655"/>
    </ligand>
</feature>
<dbReference type="GO" id="GO:0010181">
    <property type="term" value="F:FMN binding"/>
    <property type="evidence" value="ECO:0007669"/>
    <property type="project" value="InterPro"/>
</dbReference>
<protein>
    <submittedName>
        <fullName evidence="9">Lactate 2-monooxygenase</fullName>
    </submittedName>
</protein>
<dbReference type="SUPFAM" id="SSF51395">
    <property type="entry name" value="FMN-linked oxidoreductases"/>
    <property type="match status" value="1"/>
</dbReference>
<dbReference type="CDD" id="cd03332">
    <property type="entry name" value="LMO_FMN"/>
    <property type="match status" value="1"/>
</dbReference>
<evidence type="ECO:0000313" key="9">
    <source>
        <dbReference type="EMBL" id="PNE40175.1"/>
    </source>
</evidence>